<evidence type="ECO:0000256" key="13">
    <source>
        <dbReference type="ARBA" id="ARBA00042708"/>
    </source>
</evidence>
<dbReference type="SUPFAM" id="SSF103359">
    <property type="entry name" value="Suppressor of Fused, N-terminal domain"/>
    <property type="match status" value="1"/>
</dbReference>
<evidence type="ECO:0000256" key="14">
    <source>
        <dbReference type="PROSITE-ProRule" id="PRU01240"/>
    </source>
</evidence>
<dbReference type="PROSITE" id="PS51892">
    <property type="entry name" value="SUBTILASE"/>
    <property type="match status" value="1"/>
</dbReference>
<keyword evidence="9" id="KW-0325">Glycoprotein</keyword>
<proteinExistence type="inferred from homology"/>
<dbReference type="PROSITE" id="PS00136">
    <property type="entry name" value="SUBTILASE_ASP"/>
    <property type="match status" value="1"/>
</dbReference>
<dbReference type="InterPro" id="IPR034182">
    <property type="entry name" value="Kexin/furin"/>
</dbReference>
<keyword evidence="2 14" id="KW-0645">Protease</keyword>
<feature type="domain" description="P/Homo B" evidence="16">
    <location>
        <begin position="924"/>
        <end position="1060"/>
    </location>
</feature>
<feature type="region of interest" description="Disordered" evidence="15">
    <location>
        <begin position="524"/>
        <end position="554"/>
    </location>
</feature>
<evidence type="ECO:0000256" key="11">
    <source>
        <dbReference type="ARBA" id="ARBA00039000"/>
    </source>
</evidence>
<evidence type="ECO:0000256" key="5">
    <source>
        <dbReference type="ARBA" id="ARBA00022801"/>
    </source>
</evidence>
<dbReference type="PANTHER" id="PTHR42884">
    <property type="entry name" value="PROPROTEIN CONVERTASE SUBTILISIN/KEXIN-RELATED"/>
    <property type="match status" value="1"/>
</dbReference>
<dbReference type="Pfam" id="PF05076">
    <property type="entry name" value="SUFU"/>
    <property type="match status" value="1"/>
</dbReference>
<evidence type="ECO:0000313" key="17">
    <source>
        <dbReference type="EMBL" id="KAF8793565.1"/>
    </source>
</evidence>
<gene>
    <name evidence="17" type="ORF">HNY73_001623</name>
</gene>
<name>A0A8T0FTE0_ARGBR</name>
<dbReference type="PROSITE" id="PS51829">
    <property type="entry name" value="P_HOMO_B"/>
    <property type="match status" value="1"/>
</dbReference>
<comment type="similarity">
    <text evidence="1">Belongs to the peptidase S8 family. Furin subfamily.</text>
</comment>
<evidence type="ECO:0000256" key="12">
    <source>
        <dbReference type="ARBA" id="ARBA00039626"/>
    </source>
</evidence>
<evidence type="ECO:0000313" key="18">
    <source>
        <dbReference type="Proteomes" id="UP000807504"/>
    </source>
</evidence>
<dbReference type="Pfam" id="PF12470">
    <property type="entry name" value="SUFU_C"/>
    <property type="match status" value="1"/>
</dbReference>
<dbReference type="InterPro" id="IPR002884">
    <property type="entry name" value="P_dom"/>
</dbReference>
<comment type="catalytic activity">
    <reaction evidence="10">
        <text>Release of protein hormones and neuropeptides from their precursors, generally by hydrolysis of -Lys-Arg-|- bonds.</text>
        <dbReference type="EC" id="3.4.21.94"/>
    </reaction>
</comment>
<evidence type="ECO:0000256" key="8">
    <source>
        <dbReference type="ARBA" id="ARBA00023157"/>
    </source>
</evidence>
<feature type="active site" description="Charge relay system" evidence="14">
    <location>
        <position position="845"/>
    </location>
</feature>
<reference evidence="17" key="2">
    <citation type="submission" date="2020-06" db="EMBL/GenBank/DDBJ databases">
        <authorList>
            <person name="Sheffer M."/>
        </authorList>
    </citation>
    <scope>NUCLEOTIDE SEQUENCE</scope>
</reference>
<evidence type="ECO:0000256" key="15">
    <source>
        <dbReference type="SAM" id="MobiDB-lite"/>
    </source>
</evidence>
<dbReference type="Gene3D" id="2.60.120.260">
    <property type="entry name" value="Galactose-binding domain-like"/>
    <property type="match status" value="1"/>
</dbReference>
<dbReference type="EMBL" id="JABXBU010000002">
    <property type="protein sequence ID" value="KAF8793565.1"/>
    <property type="molecule type" value="Genomic_DNA"/>
</dbReference>
<evidence type="ECO:0000256" key="3">
    <source>
        <dbReference type="ARBA" id="ARBA00022685"/>
    </source>
</evidence>
<dbReference type="InterPro" id="IPR037181">
    <property type="entry name" value="SUFU_N"/>
</dbReference>
<evidence type="ECO:0000256" key="1">
    <source>
        <dbReference type="ARBA" id="ARBA00005325"/>
    </source>
</evidence>
<keyword evidence="8" id="KW-1015">Disulfide bond</keyword>
<keyword evidence="6 14" id="KW-0720">Serine protease</keyword>
<dbReference type="InterPro" id="IPR024314">
    <property type="entry name" value="SUFU_C"/>
</dbReference>
<keyword evidence="4" id="KW-0732">Signal</keyword>
<evidence type="ECO:0000256" key="9">
    <source>
        <dbReference type="ARBA" id="ARBA00023180"/>
    </source>
</evidence>
<dbReference type="FunFam" id="2.60.120.260:FF:000020">
    <property type="entry name" value="neuroendocrine convertase 2"/>
    <property type="match status" value="1"/>
</dbReference>
<evidence type="ECO:0000256" key="6">
    <source>
        <dbReference type="ARBA" id="ARBA00022825"/>
    </source>
</evidence>
<dbReference type="CDD" id="cd04059">
    <property type="entry name" value="Peptidases_S8_Protein_convertases_Kexins_Furin-like"/>
    <property type="match status" value="1"/>
</dbReference>
<accession>A0A8T0FTE0</accession>
<dbReference type="InterPro" id="IPR000209">
    <property type="entry name" value="Peptidase_S8/S53_dom"/>
</dbReference>
<dbReference type="SUPFAM" id="SSF52743">
    <property type="entry name" value="Subtilisin-like"/>
    <property type="match status" value="1"/>
</dbReference>
<dbReference type="InterPro" id="IPR023827">
    <property type="entry name" value="Peptidase_S8_Asp-AS"/>
</dbReference>
<dbReference type="InterPro" id="IPR008979">
    <property type="entry name" value="Galactose-bd-like_sf"/>
</dbReference>
<evidence type="ECO:0000256" key="7">
    <source>
        <dbReference type="ARBA" id="ARBA00023145"/>
    </source>
</evidence>
<dbReference type="Gene3D" id="3.40.50.200">
    <property type="entry name" value="Peptidase S8/S53 domain"/>
    <property type="match status" value="2"/>
</dbReference>
<dbReference type="Proteomes" id="UP000807504">
    <property type="component" value="Unassembled WGS sequence"/>
</dbReference>
<dbReference type="PROSITE" id="PS00138">
    <property type="entry name" value="SUBTILASE_SER"/>
    <property type="match status" value="1"/>
</dbReference>
<dbReference type="InterPro" id="IPR036852">
    <property type="entry name" value="Peptidase_S8/S53_dom_sf"/>
</dbReference>
<keyword evidence="7" id="KW-0865">Zymogen</keyword>
<reference evidence="17" key="1">
    <citation type="journal article" date="2020" name="bioRxiv">
        <title>Chromosome-level reference genome of the European wasp spider Argiope bruennichi: a resource for studies on range expansion and evolutionary adaptation.</title>
        <authorList>
            <person name="Sheffer M.M."/>
            <person name="Hoppe A."/>
            <person name="Krehenwinkel H."/>
            <person name="Uhl G."/>
            <person name="Kuss A.W."/>
            <person name="Jensen L."/>
            <person name="Jensen C."/>
            <person name="Gillespie R.G."/>
            <person name="Hoff K.J."/>
            <person name="Prost S."/>
        </authorList>
    </citation>
    <scope>NUCLEOTIDE SEQUENCE</scope>
</reference>
<organism evidence="17 18">
    <name type="scientific">Argiope bruennichi</name>
    <name type="common">Wasp spider</name>
    <name type="synonym">Aranea bruennichi</name>
    <dbReference type="NCBI Taxonomy" id="94029"/>
    <lineage>
        <taxon>Eukaryota</taxon>
        <taxon>Metazoa</taxon>
        <taxon>Ecdysozoa</taxon>
        <taxon>Arthropoda</taxon>
        <taxon>Chelicerata</taxon>
        <taxon>Arachnida</taxon>
        <taxon>Araneae</taxon>
        <taxon>Araneomorphae</taxon>
        <taxon>Entelegynae</taxon>
        <taxon>Araneoidea</taxon>
        <taxon>Araneidae</taxon>
        <taxon>Argiope</taxon>
    </lineage>
</organism>
<sequence length="1087" mass="119997">MQVLQATIECNPILKQSMESNNRVIVLISFGLWLPFVERRKILGCPVISTTERAAGVPKKILSLPEKKSAVSMAAAVEECFTGGFLVSRATQQIGFKRVKRGYKQLRLREELAKEMSQPTDPYFPYQWYLKNVGQNGGKPKLDLNVEAAWAQGYTGRNITTAIMDDGVDYMHPDLRENYNARASYDFSSNDPYPYPRYTDDWFNRLPMANSLPPRPPVFRGYPPIQRPIIPLGLETLYTICRQIYPDQPNPLQVAALVKYWLGGPDPLDYISMYSNPGNTSADIPPHWHYISFGLSDLHGDGRVHEISGVGTPSGFGFELTFRLKREPEEKVPPTWPAAIMQALAKYVFQSENTLVAGDHVSWHCPLDNSESRIQHMLMCEDPQLGTVQTPFGSVTFIQIVGVCTEELQAAQGWNGPGIIDLMKTVKGLGGPWLVTDMRRGETMFELDPNVQEAVDHGVETDGSNLSGVSARCTWQEKKLTPVDDSEEADLERGFAQISVQESEQIKATLKKGLLGTKSVLPPIRPGSNSSRYFGMPGTGDQNEGASRKESYDSNMNSEIASPELLQTKFLESVHIQFNLEAGTILPLALRGRLKHGRHFTFKSVVGDVAITLVPLSVSGAFVDLEHPYAAHGPWLQVLLTDENIDHMLDDLVAMSESDALSFPKTFECHGTRCAGEVAAKRDNGVCGVGVAYESKVAGIRMLDQPYMTDLIEANSMGHEPNLIDIYSASWGPTDDGKTVDGPRNATMRAIVQGVNEGRRGLGNIYVWASGDGGADDDCNCDGYAASMWTISINSAINNGENAHYDESCSSTLASTFSNGAKDPHTGVATTDLYGKCTKTHSGTSAAAPEAAGVFALALDANPNLTWRDVQHLTVLTSKRNSLYDSKGRFHWNMNGVGLEFNHLFGFGVLDAGAMVALAKIWKTVPARYHCEAGTVKTPHRILTNASTQIYIDTDACAGTETEVNYLEHVQAIITLNASRRGDVTLFLISPMGTRSMILNKRPNDDDQYDGFTKWPFMTTHTWGEGPRGRWTLEVRFDSQVPQTGFIKEWTLMVHGTREAPYRDLPVEDDNSKLAIVKKAHEVGYKI</sequence>
<dbReference type="PROSITE" id="PS00137">
    <property type="entry name" value="SUBTILASE_HIS"/>
    <property type="match status" value="1"/>
</dbReference>
<dbReference type="GO" id="GO:0005615">
    <property type="term" value="C:extracellular space"/>
    <property type="evidence" value="ECO:0007669"/>
    <property type="project" value="TreeGrafter"/>
</dbReference>
<evidence type="ECO:0000259" key="16">
    <source>
        <dbReference type="PROSITE" id="PS51829"/>
    </source>
</evidence>
<dbReference type="GO" id="GO:0016486">
    <property type="term" value="P:peptide hormone processing"/>
    <property type="evidence" value="ECO:0007669"/>
    <property type="project" value="TreeGrafter"/>
</dbReference>
<evidence type="ECO:0000256" key="4">
    <source>
        <dbReference type="ARBA" id="ARBA00022729"/>
    </source>
</evidence>
<dbReference type="InterPro" id="IPR015500">
    <property type="entry name" value="Peptidase_S8_subtilisin-rel"/>
</dbReference>
<dbReference type="FunFam" id="3.40.50.200:FF:000021">
    <property type="entry name" value="Proprotein convertase subtilisin/kexin type 5a"/>
    <property type="match status" value="1"/>
</dbReference>
<keyword evidence="18" id="KW-1185">Reference proteome</keyword>
<feature type="active site" description="Charge relay system" evidence="14">
    <location>
        <position position="670"/>
    </location>
</feature>
<dbReference type="GO" id="GO:0016020">
    <property type="term" value="C:membrane"/>
    <property type="evidence" value="ECO:0007669"/>
    <property type="project" value="TreeGrafter"/>
</dbReference>
<dbReference type="Pfam" id="PF01483">
    <property type="entry name" value="P_proprotein"/>
    <property type="match status" value="1"/>
</dbReference>
<dbReference type="GO" id="GO:0004252">
    <property type="term" value="F:serine-type endopeptidase activity"/>
    <property type="evidence" value="ECO:0007669"/>
    <property type="project" value="UniProtKB-UniRule"/>
</dbReference>
<dbReference type="InterPro" id="IPR023828">
    <property type="entry name" value="Peptidase_S8_Ser-AS"/>
</dbReference>
<dbReference type="InterPro" id="IPR022398">
    <property type="entry name" value="Peptidase_S8_His-AS"/>
</dbReference>
<dbReference type="PRINTS" id="PR00723">
    <property type="entry name" value="SUBTILISIN"/>
</dbReference>
<evidence type="ECO:0000256" key="10">
    <source>
        <dbReference type="ARBA" id="ARBA00036323"/>
    </source>
</evidence>
<dbReference type="Pfam" id="PF00082">
    <property type="entry name" value="Peptidase_S8"/>
    <property type="match status" value="1"/>
</dbReference>
<dbReference type="PANTHER" id="PTHR42884:SF13">
    <property type="entry name" value="NEUROENDOCRINE CONVERTASE 2"/>
    <property type="match status" value="1"/>
</dbReference>
<feature type="active site" description="Charge relay system" evidence="14">
    <location>
        <position position="165"/>
    </location>
</feature>
<dbReference type="SUPFAM" id="SSF49785">
    <property type="entry name" value="Galactose-binding domain-like"/>
    <property type="match status" value="1"/>
</dbReference>
<comment type="caution">
    <text evidence="17">The sequence shown here is derived from an EMBL/GenBank/DDBJ whole genome shotgun (WGS) entry which is preliminary data.</text>
</comment>
<keyword evidence="3" id="KW-0165">Cleavage on pair of basic residues</keyword>
<dbReference type="InterPro" id="IPR020941">
    <property type="entry name" value="SUFU-like_domain"/>
</dbReference>
<keyword evidence="5 14" id="KW-0378">Hydrolase</keyword>
<dbReference type="EC" id="3.4.21.94" evidence="11"/>
<evidence type="ECO:0000256" key="2">
    <source>
        <dbReference type="ARBA" id="ARBA00022670"/>
    </source>
</evidence>
<dbReference type="AlphaFoldDB" id="A0A8T0FTE0"/>
<protein>
    <recommendedName>
        <fullName evidence="12">Neuroendocrine convertase 2</fullName>
        <ecNumber evidence="11">3.4.21.94</ecNumber>
    </recommendedName>
    <alternativeName>
        <fullName evidence="13">Prohormone convertase 2</fullName>
    </alternativeName>
</protein>
<dbReference type="GO" id="GO:0043005">
    <property type="term" value="C:neuron projection"/>
    <property type="evidence" value="ECO:0007669"/>
    <property type="project" value="TreeGrafter"/>
</dbReference>